<dbReference type="Proteomes" id="UP000293995">
    <property type="component" value="Chromosome"/>
</dbReference>
<proteinExistence type="predicted"/>
<feature type="transmembrane region" description="Helical" evidence="1">
    <location>
        <begin position="96"/>
        <end position="117"/>
    </location>
</feature>
<feature type="transmembrane region" description="Helical" evidence="1">
    <location>
        <begin position="34"/>
        <end position="53"/>
    </location>
</feature>
<keyword evidence="1" id="KW-1133">Transmembrane helix</keyword>
<dbReference type="KEGG" id="mprt:ET475_14105"/>
<keyword evidence="1" id="KW-0472">Membrane</keyword>
<accession>A0A4P6EID0</accession>
<dbReference type="OrthoDB" id="5082752at2"/>
<reference evidence="2 3" key="1">
    <citation type="submission" date="2019-01" db="EMBL/GenBank/DDBJ databases">
        <title>Genome sequencing of strain DFW100M-13.</title>
        <authorList>
            <person name="Heo J."/>
            <person name="Kim S.-J."/>
            <person name="Kim J.-S."/>
            <person name="Hong S.-B."/>
            <person name="Kwon S.-W."/>
        </authorList>
    </citation>
    <scope>NUCLEOTIDE SEQUENCE [LARGE SCALE GENOMIC DNA]</scope>
    <source>
        <strain evidence="2 3">DFW100M-13</strain>
    </source>
</reference>
<evidence type="ECO:0000313" key="3">
    <source>
        <dbReference type="Proteomes" id="UP000293995"/>
    </source>
</evidence>
<dbReference type="RefSeq" id="WP_129391588.1">
    <property type="nucleotide sequence ID" value="NZ_CP035494.1"/>
</dbReference>
<protein>
    <submittedName>
        <fullName evidence="2">Histidinol dehydrogenase</fullName>
    </submittedName>
</protein>
<gene>
    <name evidence="2" type="ORF">ET475_14105</name>
</gene>
<sequence length="129" mass="13071">MKNTLLRVLVWVIALAIGAVYGTAGTIAHAYRLGVFPVGVILALLGIGAMFVAMRGMTGDRWTTLAGGVGALAATVMFSGTGPGGSVVVPAVEEGAVNLGLVWGIGMAFLATVVVAWPDLSRTTVDADN</sequence>
<feature type="transmembrane region" description="Helical" evidence="1">
    <location>
        <begin position="65"/>
        <end position="84"/>
    </location>
</feature>
<evidence type="ECO:0000313" key="2">
    <source>
        <dbReference type="EMBL" id="QAY61009.1"/>
    </source>
</evidence>
<name>A0A4P6EID0_9MICO</name>
<evidence type="ECO:0000256" key="1">
    <source>
        <dbReference type="SAM" id="Phobius"/>
    </source>
</evidence>
<keyword evidence="1" id="KW-0812">Transmembrane</keyword>
<dbReference type="AlphaFoldDB" id="A0A4P6EID0"/>
<dbReference type="EMBL" id="CP035494">
    <property type="protein sequence ID" value="QAY61009.1"/>
    <property type="molecule type" value="Genomic_DNA"/>
</dbReference>
<organism evidence="2 3">
    <name type="scientific">Microbacterium protaetiae</name>
    <dbReference type="NCBI Taxonomy" id="2509458"/>
    <lineage>
        <taxon>Bacteria</taxon>
        <taxon>Bacillati</taxon>
        <taxon>Actinomycetota</taxon>
        <taxon>Actinomycetes</taxon>
        <taxon>Micrococcales</taxon>
        <taxon>Microbacteriaceae</taxon>
        <taxon>Microbacterium</taxon>
    </lineage>
</organism>
<keyword evidence="3" id="KW-1185">Reference proteome</keyword>